<dbReference type="PROSITE" id="PS51257">
    <property type="entry name" value="PROKAR_LIPOPROTEIN"/>
    <property type="match status" value="1"/>
</dbReference>
<dbReference type="SUPFAM" id="SSF54001">
    <property type="entry name" value="Cysteine proteinases"/>
    <property type="match status" value="1"/>
</dbReference>
<gene>
    <name evidence="5" type="ordered locus">Geob_0980</name>
</gene>
<keyword evidence="6" id="KW-1185">Reference proteome</keyword>
<keyword evidence="1" id="KW-0175">Coiled coil</keyword>
<reference evidence="5 6" key="1">
    <citation type="submission" date="2009-01" db="EMBL/GenBank/DDBJ databases">
        <title>Complete sequence of Geobacter sp. FRC-32.</title>
        <authorList>
            <consortium name="US DOE Joint Genome Institute"/>
            <person name="Lucas S."/>
            <person name="Copeland A."/>
            <person name="Lapidus A."/>
            <person name="Glavina del Rio T."/>
            <person name="Dalin E."/>
            <person name="Tice H."/>
            <person name="Bruce D."/>
            <person name="Goodwin L."/>
            <person name="Pitluck S."/>
            <person name="Saunders E."/>
            <person name="Brettin T."/>
            <person name="Detter J.C."/>
            <person name="Han C."/>
            <person name="Larimer F."/>
            <person name="Land M."/>
            <person name="Hauser L."/>
            <person name="Kyrpides N."/>
            <person name="Ovchinnikova G."/>
            <person name="Kostka J."/>
            <person name="Richardson P."/>
        </authorList>
    </citation>
    <scope>NUCLEOTIDE SEQUENCE [LARGE SCALE GENOMIC DNA]</scope>
    <source>
        <strain evidence="6">DSM 22248 / JCM 15807 / FRC-32</strain>
    </source>
</reference>
<evidence type="ECO:0000313" key="6">
    <source>
        <dbReference type="Proteomes" id="UP000007721"/>
    </source>
</evidence>
<dbReference type="Pfam" id="PF01841">
    <property type="entry name" value="Transglut_core"/>
    <property type="match status" value="1"/>
</dbReference>
<dbReference type="KEGG" id="geo:Geob_0980"/>
<dbReference type="InterPro" id="IPR002931">
    <property type="entry name" value="Transglutaminase-like"/>
</dbReference>
<dbReference type="InterPro" id="IPR038765">
    <property type="entry name" value="Papain-like_cys_pep_sf"/>
</dbReference>
<evidence type="ECO:0000256" key="2">
    <source>
        <dbReference type="SAM" id="MobiDB-lite"/>
    </source>
</evidence>
<dbReference type="OrthoDB" id="5482258at2"/>
<name>B9M2G3_GEODF</name>
<accession>B9M2G3</accession>
<keyword evidence="5" id="KW-0378">Hydrolase</keyword>
<keyword evidence="3" id="KW-0472">Membrane</keyword>
<evidence type="ECO:0000313" key="5">
    <source>
        <dbReference type="EMBL" id="ACM19342.1"/>
    </source>
</evidence>
<evidence type="ECO:0000256" key="1">
    <source>
        <dbReference type="SAM" id="Coils"/>
    </source>
</evidence>
<dbReference type="EMBL" id="CP001390">
    <property type="protein sequence ID" value="ACM19342.1"/>
    <property type="molecule type" value="Genomic_DNA"/>
</dbReference>
<sequence length="1031" mass="112979">MFRRYSKVIAVVVLCFFTWTGCGVFSIASAAQDAIKKEKSKEQHKKKPAGPEERFAKTTEELQASLADTKADIETKKERLKAAKTEIETADKEIRKQFAETEKKLKDAKLPDEVLQRHYKFVKHYDDNLTELKGNIDRIEKAKDKAEAEAEIDKAVKHLKKVKVEKKHKPFDPNNLPHRQPKVKKREPRLNKEEFEKDIKKNQTSWRDQKRILVASAGSLAGLLTTSTVTATTPLKKEPAGPADLAETIEVQLTPEIRAKAQELEYKPVKIYEWVRNNVEFVPTWGSIQGANQTLLTKQGNAIDTASLLIALLRASGIHARYVTGTIELPIEKVMNWAGGFTDPMAALDYMSSGGMPTKGLVTSGKIVAVRMEHVWVDAWINYRPSRGAKHKTGKGDTWISLDASYKQYIYTNGIDIKTAVPFDTQTFVNQIKSTATINETAGYATGLNSLLTQQTLQDYQSRVQTYLQQNHPNAAIGDVLGKKEIDKKEYPYLLGTLPYRGAMRGVAFAELPDNYRHNLSFNVRSDSVDLSLIDPDATVIDTSLNITKALPELAGKKITLSYSPATPQDEAVINSYLPQPHADGTPIQPNELPSSLPAYLIKVKPELRIDGQVVATGTPVTLGAIETFDMTFSSPAYSSEIVSNPIFAGAFNAIALDTGRVAQAQLLGLKAKMADTKAKLEAQEVSGLTKDDIIGDILYSTALTYYAQLDVMNFVQASTMGMASARYPSEAIFSSDVAVNMFFGIPRSVSSGGLVMDVDRNVSVNKALNGDEAAKVQYLLATGMNSSALEHAVPEQLFSTPAAPVEGVSAVKALNIANDLGIPIYTVNQSNIASILPQLQVDAQVKTDIQNAVNAGKVVTVSKTDITFKGWTGCGYIITNPTTGEGAYMIGGGLNGSNVPVDDSKLSLVDGISLLVGFRLDILKNGISAEFVKVFQNVVKMFGVVFSVVQWFQDLNQINSNPDVDPYKWLSSYLIISSFLVLGVALALAFPALPIVVSIGIAIGMNMLKAFLIQRINESHLRLRRKYEVG</sequence>
<dbReference type="Proteomes" id="UP000007721">
    <property type="component" value="Chromosome"/>
</dbReference>
<organism evidence="5 6">
    <name type="scientific">Geotalea daltonii (strain DSM 22248 / JCM 15807 / FRC-32)</name>
    <name type="common">Geobacter daltonii</name>
    <dbReference type="NCBI Taxonomy" id="316067"/>
    <lineage>
        <taxon>Bacteria</taxon>
        <taxon>Pseudomonadati</taxon>
        <taxon>Thermodesulfobacteriota</taxon>
        <taxon>Desulfuromonadia</taxon>
        <taxon>Geobacterales</taxon>
        <taxon>Geobacteraceae</taxon>
        <taxon>Geotalea</taxon>
    </lineage>
</organism>
<keyword evidence="3" id="KW-1133">Transmembrane helix</keyword>
<feature type="transmembrane region" description="Helical" evidence="3">
    <location>
        <begin position="973"/>
        <end position="1006"/>
    </location>
</feature>
<dbReference type="Gene3D" id="3.10.620.30">
    <property type="match status" value="1"/>
</dbReference>
<dbReference type="HOGENOM" id="CLU_010639_0_0_7"/>
<dbReference type="STRING" id="316067.Geob_0980"/>
<keyword evidence="3" id="KW-0812">Transmembrane</keyword>
<proteinExistence type="predicted"/>
<protein>
    <submittedName>
        <fullName evidence="5">Transglutaminase/protease-like domain protein</fullName>
    </submittedName>
</protein>
<evidence type="ECO:0000259" key="4">
    <source>
        <dbReference type="Pfam" id="PF01841"/>
    </source>
</evidence>
<evidence type="ECO:0000256" key="3">
    <source>
        <dbReference type="SAM" id="Phobius"/>
    </source>
</evidence>
<keyword evidence="5" id="KW-0645">Protease</keyword>
<dbReference type="GO" id="GO:0006508">
    <property type="term" value="P:proteolysis"/>
    <property type="evidence" value="ECO:0007669"/>
    <property type="project" value="UniProtKB-KW"/>
</dbReference>
<feature type="domain" description="Transglutaminase-like" evidence="4">
    <location>
        <begin position="252"/>
        <end position="404"/>
    </location>
</feature>
<dbReference type="GO" id="GO:0008233">
    <property type="term" value="F:peptidase activity"/>
    <property type="evidence" value="ECO:0007669"/>
    <property type="project" value="UniProtKB-KW"/>
</dbReference>
<dbReference type="AlphaFoldDB" id="B9M2G3"/>
<feature type="region of interest" description="Disordered" evidence="2">
    <location>
        <begin position="165"/>
        <end position="187"/>
    </location>
</feature>
<feature type="region of interest" description="Disordered" evidence="2">
    <location>
        <begin position="38"/>
        <end position="57"/>
    </location>
</feature>
<dbReference type="eggNOG" id="COG1305">
    <property type="taxonomic scope" value="Bacteria"/>
</dbReference>
<feature type="coiled-coil region" evidence="1">
    <location>
        <begin position="59"/>
        <end position="165"/>
    </location>
</feature>